<gene>
    <name evidence="5" type="ORF">SAMN05216267_101291</name>
</gene>
<dbReference type="GO" id="GO:0003824">
    <property type="term" value="F:catalytic activity"/>
    <property type="evidence" value="ECO:0007669"/>
    <property type="project" value="InterPro"/>
</dbReference>
<name>A0A1H8KBX6_9ACTN</name>
<reference evidence="5 6" key="1">
    <citation type="submission" date="2016-10" db="EMBL/GenBank/DDBJ databases">
        <authorList>
            <person name="de Groot N.N."/>
        </authorList>
    </citation>
    <scope>NUCLEOTIDE SEQUENCE [LARGE SCALE GENOMIC DNA]</scope>
    <source>
        <strain evidence="5 6">CGMCC 4.2026</strain>
    </source>
</reference>
<dbReference type="NCBIfam" id="TIGR01733">
    <property type="entry name" value="AA-adenyl-dom"/>
    <property type="match status" value="1"/>
</dbReference>
<dbReference type="InterPro" id="IPR010071">
    <property type="entry name" value="AA_adenyl_dom"/>
</dbReference>
<dbReference type="InterPro" id="IPR042099">
    <property type="entry name" value="ANL_N_sf"/>
</dbReference>
<dbReference type="Gene3D" id="1.10.1200.10">
    <property type="entry name" value="ACP-like"/>
    <property type="match status" value="1"/>
</dbReference>
<dbReference type="InterPro" id="IPR001242">
    <property type="entry name" value="Condensation_dom"/>
</dbReference>
<dbReference type="InterPro" id="IPR023213">
    <property type="entry name" value="CAT-like_dom_sf"/>
</dbReference>
<comment type="cofactor">
    <cofactor evidence="1">
        <name>pantetheine 4'-phosphate</name>
        <dbReference type="ChEBI" id="CHEBI:47942"/>
    </cofactor>
</comment>
<dbReference type="FunFam" id="3.40.50.12780:FF:000012">
    <property type="entry name" value="Non-ribosomal peptide synthetase"/>
    <property type="match status" value="1"/>
</dbReference>
<dbReference type="STRING" id="310780.SAMN05216267_101291"/>
<keyword evidence="2" id="KW-0596">Phosphopantetheine</keyword>
<dbReference type="PANTHER" id="PTHR45527">
    <property type="entry name" value="NONRIBOSOMAL PEPTIDE SYNTHETASE"/>
    <property type="match status" value="1"/>
</dbReference>
<dbReference type="Gene3D" id="3.30.559.30">
    <property type="entry name" value="Nonribosomal peptide synthetase, condensation domain"/>
    <property type="match status" value="2"/>
</dbReference>
<dbReference type="InterPro" id="IPR006162">
    <property type="entry name" value="Ppantetheine_attach_site"/>
</dbReference>
<dbReference type="Pfam" id="PF00501">
    <property type="entry name" value="AMP-binding"/>
    <property type="match status" value="1"/>
</dbReference>
<organism evidence="5 6">
    <name type="scientific">Actinacidiphila rubida</name>
    <dbReference type="NCBI Taxonomy" id="310780"/>
    <lineage>
        <taxon>Bacteria</taxon>
        <taxon>Bacillati</taxon>
        <taxon>Actinomycetota</taxon>
        <taxon>Actinomycetes</taxon>
        <taxon>Kitasatosporales</taxon>
        <taxon>Streptomycetaceae</taxon>
        <taxon>Actinacidiphila</taxon>
    </lineage>
</organism>
<dbReference type="RefSeq" id="WP_075016895.1">
    <property type="nucleotide sequence ID" value="NZ_FODD01000012.1"/>
</dbReference>
<dbReference type="Pfam" id="PF13193">
    <property type="entry name" value="AMP-binding_C"/>
    <property type="match status" value="1"/>
</dbReference>
<dbReference type="Gene3D" id="3.40.50.12780">
    <property type="entry name" value="N-terminal domain of ligase-like"/>
    <property type="match status" value="1"/>
</dbReference>
<dbReference type="GO" id="GO:0008610">
    <property type="term" value="P:lipid biosynthetic process"/>
    <property type="evidence" value="ECO:0007669"/>
    <property type="project" value="UniProtKB-ARBA"/>
</dbReference>
<dbReference type="Gene3D" id="3.30.559.10">
    <property type="entry name" value="Chloramphenicol acetyltransferase-like domain"/>
    <property type="match status" value="2"/>
</dbReference>
<evidence type="ECO:0000256" key="2">
    <source>
        <dbReference type="ARBA" id="ARBA00022450"/>
    </source>
</evidence>
<dbReference type="InterPro" id="IPR036736">
    <property type="entry name" value="ACP-like_sf"/>
</dbReference>
<keyword evidence="3" id="KW-0597">Phosphoprotein</keyword>
<dbReference type="InterPro" id="IPR025110">
    <property type="entry name" value="AMP-bd_C"/>
</dbReference>
<accession>A0A1H8KBX6</accession>
<dbReference type="SUPFAM" id="SSF56801">
    <property type="entry name" value="Acetyl-CoA synthetase-like"/>
    <property type="match status" value="1"/>
</dbReference>
<feature type="domain" description="Carrier" evidence="4">
    <location>
        <begin position="962"/>
        <end position="1036"/>
    </location>
</feature>
<evidence type="ECO:0000313" key="5">
    <source>
        <dbReference type="EMBL" id="SEN89908.1"/>
    </source>
</evidence>
<dbReference type="CDD" id="cd19531">
    <property type="entry name" value="LCL_NRPS-like"/>
    <property type="match status" value="1"/>
</dbReference>
<dbReference type="GO" id="GO:0005737">
    <property type="term" value="C:cytoplasm"/>
    <property type="evidence" value="ECO:0007669"/>
    <property type="project" value="TreeGrafter"/>
</dbReference>
<sequence>MRFDETPRTAPVSGLQRGLWFLDRWNPGSVAYSIPWAFEFTGPLDPSLLERALHTVVARHEPLRTTFTLRPDGPRQIVGAVRTPPLTVTDLRALPAAERDARTEQILVREGATPFDLETGPLLRAHAILRADDAATLAVTVHHIVWDGWSAEIFERELATCYTAFAEGTEPRLPHLGLRYGEWAAEEAVATYDEHIAYWTGQLAGAPTLLELPTDRPRPVTTSDRGAVAHFAPPAGTAARVKELAATEGVTPFIVQLAAFAVLLNRFTGASDMIVGTPVTTRNRPELEHLVGYFVNLLPLRVRLDTSMTFRELLYQVQETAFDGYAYLDVPFDTLVDRLVPDRSGGRQPLVQVVFGAHTEDPSPLRFGPASARRRVRSNGTAKFDLTWSVFDDGELRGEAEYRSDLFDAAALARMAEDWQRLLDVLLDHADLPVLRLAGAAAADTATAAVDAGPRLDPGRLLHEMFEEVADAHGERPAVSHEGITLTYAELDRRANQLAHALAASGVRRGDRVGLLLERTPDILVSVLGVLKAGAAYVPVDTSAPPGRAEAIYAETGTALVVTDRPDLVPGGPWTVHDLHEQATRTAAYPSHRPHTGGDPADLAYVIFTSGSTGRPKGAGVAHEHVSRLMTTCTDGFAPGPDGVWTLFHSFAFDWTVWEMWGALLHGSRLVVVPYVVSRSPGEFAELLAEEDVTHLCLTPSSFRQLEEALRRGPRTLPALRHVMLGGEALDPESVRRWYALEPRPANRLCNLYGITETTVHVTTHDVPAAAAFDRSRIGEPMPHLSALVLDDLLRPCPVGVPGELYISGGSLAHGYWNRPGLTAGRFVADPSPARPGARMYRTGDVARRLPDGGLEYVGRADFQVKLRGFRIELGEIEAALRTHPAVESCVVTVVGDRLAAYVTGGEPEDAAEFLGRTLPAYMIPASVTVLDALPLTVNGKVDRAALPDPDAPRTGGSAHVPPSTPVERAFAAVWSQVLGVADPGVHDDFFRLGGDSVRAVHLAGALHDAGWEVSLRDVFDAPSIAGLVPLARAVGRADTDRAPFSLVDARTRHTLPSGVEDAYPMVSMQLSMIFHMEMTGGTGSYHNVNSYRISAPLEEHAFRRAVADAMRRHAVLRTGLDVSGWAEPLQLVHAELPAPVEFHDLTGRTGAEQEAAVRAVFEQHRDMPFDLMRPPLFRIAVQRLGADLFQLTISEHHAILDGWSFTSMLSELLERHAALSADPAAAPLPAPASAYRDFVAAERDAAGDEESLAYWRRKLSGVSGVLWPAAAEVHELADTLERVLPRAPAHLRAVADAVRVPVKSVALAAHMRALAEITGRDEVTTGLAMNGRLERTGGIDAYGLFLNTVPLTAGTEPDGDPLRLLRRVHEQEREMMPHRRTPFAQLARLMTGTRLDSQFGFLKFHALGRTGGARILDSRIGCEPTHRHEPNNFAFGASLIQDPVSDRVLLAVDHQPSVVSATVAGAFADAYERALAEMAAVASARGRTPALTGA</sequence>
<dbReference type="PROSITE" id="PS50075">
    <property type="entry name" value="CARRIER"/>
    <property type="match status" value="1"/>
</dbReference>
<dbReference type="Pfam" id="PF00550">
    <property type="entry name" value="PP-binding"/>
    <property type="match status" value="1"/>
</dbReference>
<dbReference type="InterPro" id="IPR000873">
    <property type="entry name" value="AMP-dep_synth/lig_dom"/>
</dbReference>
<evidence type="ECO:0000259" key="4">
    <source>
        <dbReference type="PROSITE" id="PS50075"/>
    </source>
</evidence>
<dbReference type="SUPFAM" id="SSF47336">
    <property type="entry name" value="ACP-like"/>
    <property type="match status" value="1"/>
</dbReference>
<dbReference type="PROSITE" id="PS00012">
    <property type="entry name" value="PHOSPHOPANTETHEINE"/>
    <property type="match status" value="1"/>
</dbReference>
<dbReference type="InterPro" id="IPR009081">
    <property type="entry name" value="PP-bd_ACP"/>
</dbReference>
<dbReference type="EMBL" id="FODD01000012">
    <property type="protein sequence ID" value="SEN89908.1"/>
    <property type="molecule type" value="Genomic_DNA"/>
</dbReference>
<protein>
    <submittedName>
        <fullName evidence="5">Amino acid adenylation domain-containing protein</fullName>
    </submittedName>
</protein>
<dbReference type="Pfam" id="PF00668">
    <property type="entry name" value="Condensation"/>
    <property type="match status" value="2"/>
</dbReference>
<keyword evidence="6" id="KW-1185">Reference proteome</keyword>
<dbReference type="SUPFAM" id="SSF52777">
    <property type="entry name" value="CoA-dependent acyltransferases"/>
    <property type="match status" value="4"/>
</dbReference>
<dbReference type="InterPro" id="IPR020845">
    <property type="entry name" value="AMP-binding_CS"/>
</dbReference>
<dbReference type="GO" id="GO:0043041">
    <property type="term" value="P:amino acid activation for nonribosomal peptide biosynthetic process"/>
    <property type="evidence" value="ECO:0007669"/>
    <property type="project" value="TreeGrafter"/>
</dbReference>
<dbReference type="Proteomes" id="UP000181951">
    <property type="component" value="Unassembled WGS sequence"/>
</dbReference>
<dbReference type="FunFam" id="3.40.50.980:FF:000001">
    <property type="entry name" value="Non-ribosomal peptide synthetase"/>
    <property type="match status" value="1"/>
</dbReference>
<evidence type="ECO:0000256" key="3">
    <source>
        <dbReference type="ARBA" id="ARBA00022553"/>
    </source>
</evidence>
<proteinExistence type="predicted"/>
<dbReference type="PANTHER" id="PTHR45527:SF1">
    <property type="entry name" value="FATTY ACID SYNTHASE"/>
    <property type="match status" value="1"/>
</dbReference>
<dbReference type="GO" id="GO:0031177">
    <property type="term" value="F:phosphopantetheine binding"/>
    <property type="evidence" value="ECO:0007669"/>
    <property type="project" value="TreeGrafter"/>
</dbReference>
<dbReference type="GO" id="GO:0044550">
    <property type="term" value="P:secondary metabolite biosynthetic process"/>
    <property type="evidence" value="ECO:0007669"/>
    <property type="project" value="TreeGrafter"/>
</dbReference>
<dbReference type="PROSITE" id="PS00455">
    <property type="entry name" value="AMP_BINDING"/>
    <property type="match status" value="1"/>
</dbReference>
<dbReference type="Gene3D" id="3.30.300.30">
    <property type="match status" value="1"/>
</dbReference>
<evidence type="ECO:0000313" key="6">
    <source>
        <dbReference type="Proteomes" id="UP000181951"/>
    </source>
</evidence>
<evidence type="ECO:0000256" key="1">
    <source>
        <dbReference type="ARBA" id="ARBA00001957"/>
    </source>
</evidence>
<dbReference type="InterPro" id="IPR045851">
    <property type="entry name" value="AMP-bd_C_sf"/>
</dbReference>